<proteinExistence type="evidence at transcript level"/>
<protein>
    <recommendedName>
        <fullName evidence="3">WRC domain-containing protein</fullName>
    </recommendedName>
</protein>
<dbReference type="PROSITE" id="PS51667">
    <property type="entry name" value="WRC"/>
    <property type="match status" value="1"/>
</dbReference>
<accession>D5ADZ6</accession>
<name>D5ADZ6_PICSI</name>
<organism evidence="4">
    <name type="scientific">Picea sitchensis</name>
    <name type="common">Sitka spruce</name>
    <name type="synonym">Pinus sitchensis</name>
    <dbReference type="NCBI Taxonomy" id="3332"/>
    <lineage>
        <taxon>Eukaryota</taxon>
        <taxon>Viridiplantae</taxon>
        <taxon>Streptophyta</taxon>
        <taxon>Embryophyta</taxon>
        <taxon>Tracheophyta</taxon>
        <taxon>Spermatophyta</taxon>
        <taxon>Pinopsida</taxon>
        <taxon>Pinidae</taxon>
        <taxon>Conifers I</taxon>
        <taxon>Pinales</taxon>
        <taxon>Pinaceae</taxon>
        <taxon>Picea</taxon>
    </lineage>
</organism>
<evidence type="ECO:0000259" key="3">
    <source>
        <dbReference type="PROSITE" id="PS51667"/>
    </source>
</evidence>
<dbReference type="Pfam" id="PF08879">
    <property type="entry name" value="WRC"/>
    <property type="match status" value="1"/>
</dbReference>
<evidence type="ECO:0000256" key="1">
    <source>
        <dbReference type="ARBA" id="ARBA00023242"/>
    </source>
</evidence>
<dbReference type="EMBL" id="BT124520">
    <property type="protein sequence ID" value="ADE77765.1"/>
    <property type="molecule type" value="mRNA"/>
</dbReference>
<dbReference type="OMA" id="AINTGHK"/>
<sequence length="157" mass="18031">MGGHGGEWKLPKSGGRFEMGTLWRQQKNLSVHGVKRKRSKNVIGHINEWKHETNTTKKIREKTDIQQEDGRKVGEKAMPDKRYDNSNEVEGSQCRRRNGRGWRCSQRTLVGYSLCEYHLGKGRLRSINKKNKNAGRVLVNNKAGTCKLKELRLIDSS</sequence>
<keyword evidence="1" id="KW-0539">Nucleus</keyword>
<reference evidence="4" key="1">
    <citation type="submission" date="2010-04" db="EMBL/GenBank/DDBJ databases">
        <authorList>
            <person name="Reid K.E."/>
            <person name="Liao N."/>
            <person name="Chan S."/>
            <person name="Docking R."/>
            <person name="Taylor G."/>
            <person name="Moore R."/>
            <person name="Mayo M."/>
            <person name="Munro S."/>
            <person name="King J."/>
            <person name="Yanchuk A."/>
            <person name="Holt R."/>
            <person name="Jones S."/>
            <person name="Marra M."/>
            <person name="Ritland C.E."/>
            <person name="Ritland K."/>
            <person name="Bohlmann J."/>
        </authorList>
    </citation>
    <scope>NUCLEOTIDE SEQUENCE</scope>
    <source>
        <tissue evidence="4">Bud</tissue>
    </source>
</reference>
<evidence type="ECO:0000256" key="2">
    <source>
        <dbReference type="SAM" id="MobiDB-lite"/>
    </source>
</evidence>
<feature type="compositionally biased region" description="Basic and acidic residues" evidence="2">
    <location>
        <begin position="63"/>
        <end position="85"/>
    </location>
</feature>
<dbReference type="PANTHER" id="PTHR34122:SF1">
    <property type="entry name" value="EXPRESSED PROTEIN"/>
    <property type="match status" value="1"/>
</dbReference>
<evidence type="ECO:0000313" key="4">
    <source>
        <dbReference type="EMBL" id="ADE77765.1"/>
    </source>
</evidence>
<dbReference type="InterPro" id="IPR014977">
    <property type="entry name" value="WRC_dom"/>
</dbReference>
<feature type="region of interest" description="Disordered" evidence="2">
    <location>
        <begin position="63"/>
        <end position="97"/>
    </location>
</feature>
<dbReference type="AlphaFoldDB" id="D5ADZ6"/>
<dbReference type="PANTHER" id="PTHR34122">
    <property type="entry name" value="EXPRESSED PROTEIN-RELATED"/>
    <property type="match status" value="1"/>
</dbReference>
<feature type="domain" description="WRC" evidence="3">
    <location>
        <begin position="88"/>
        <end position="133"/>
    </location>
</feature>